<evidence type="ECO:0000313" key="4">
    <source>
        <dbReference type="Proteomes" id="UP001597261"/>
    </source>
</evidence>
<feature type="compositionally biased region" description="Low complexity" evidence="1">
    <location>
        <begin position="149"/>
        <end position="174"/>
    </location>
</feature>
<feature type="compositionally biased region" description="Low complexity" evidence="1">
    <location>
        <begin position="1"/>
        <end position="15"/>
    </location>
</feature>
<evidence type="ECO:0000256" key="1">
    <source>
        <dbReference type="SAM" id="MobiDB-lite"/>
    </source>
</evidence>
<keyword evidence="2" id="KW-0472">Membrane</keyword>
<organism evidence="3 4">
    <name type="scientific">Streptomyces caeni</name>
    <dbReference type="NCBI Taxonomy" id="2307231"/>
    <lineage>
        <taxon>Bacteria</taxon>
        <taxon>Bacillati</taxon>
        <taxon>Actinomycetota</taxon>
        <taxon>Actinomycetes</taxon>
        <taxon>Kitasatosporales</taxon>
        <taxon>Streptomycetaceae</taxon>
        <taxon>Streptomyces</taxon>
    </lineage>
</organism>
<feature type="region of interest" description="Disordered" evidence="1">
    <location>
        <begin position="1"/>
        <end position="34"/>
    </location>
</feature>
<sequence length="198" mass="19041">MTTDTATAGTTTTPHGARRPLRLRPAGRHRKPRPRRLVLAVGGFALVSGALGLVHLASPPVTGGSGTAEAEPRIGATTGSTAPASVPAVPSAGARGHSAVPGTAAGGGPRAATATVRPLAQPSSAAPRTSDAATGIPDAPSDPTASRIPRSPTATAPPAGSPAPSSSTTTVPAPDQDPPGLCIPIVGLCVNGLVAPGG</sequence>
<name>A0ABW4J3F4_9ACTN</name>
<accession>A0ABW4J3F4</accession>
<proteinExistence type="predicted"/>
<gene>
    <name evidence="3" type="ORF">ACFSL4_35155</name>
</gene>
<evidence type="ECO:0000256" key="2">
    <source>
        <dbReference type="SAM" id="Phobius"/>
    </source>
</evidence>
<comment type="caution">
    <text evidence="3">The sequence shown here is derived from an EMBL/GenBank/DDBJ whole genome shotgun (WGS) entry which is preliminary data.</text>
</comment>
<feature type="compositionally biased region" description="Low complexity" evidence="1">
    <location>
        <begin position="79"/>
        <end position="103"/>
    </location>
</feature>
<feature type="transmembrane region" description="Helical" evidence="2">
    <location>
        <begin position="37"/>
        <end position="57"/>
    </location>
</feature>
<keyword evidence="2" id="KW-1133">Transmembrane helix</keyword>
<reference evidence="4" key="1">
    <citation type="journal article" date="2019" name="Int. J. Syst. Evol. Microbiol.">
        <title>The Global Catalogue of Microorganisms (GCM) 10K type strain sequencing project: providing services to taxonomists for standard genome sequencing and annotation.</title>
        <authorList>
            <consortium name="The Broad Institute Genomics Platform"/>
            <consortium name="The Broad Institute Genome Sequencing Center for Infectious Disease"/>
            <person name="Wu L."/>
            <person name="Ma J."/>
        </authorList>
    </citation>
    <scope>NUCLEOTIDE SEQUENCE [LARGE SCALE GENOMIC DNA]</scope>
    <source>
        <strain evidence="4">CGMCC 1.12470</strain>
    </source>
</reference>
<keyword evidence="4" id="KW-1185">Reference proteome</keyword>
<keyword evidence="2" id="KW-0812">Transmembrane</keyword>
<dbReference type="EMBL" id="JBHUDX010000127">
    <property type="protein sequence ID" value="MFD1663263.1"/>
    <property type="molecule type" value="Genomic_DNA"/>
</dbReference>
<evidence type="ECO:0000313" key="3">
    <source>
        <dbReference type="EMBL" id="MFD1663263.1"/>
    </source>
</evidence>
<dbReference type="RefSeq" id="WP_381091918.1">
    <property type="nucleotide sequence ID" value="NZ_JBHUDX010000127.1"/>
</dbReference>
<protein>
    <submittedName>
        <fullName evidence="3">Uncharacterized protein</fullName>
    </submittedName>
</protein>
<dbReference type="Proteomes" id="UP001597261">
    <property type="component" value="Unassembled WGS sequence"/>
</dbReference>
<feature type="region of interest" description="Disordered" evidence="1">
    <location>
        <begin position="62"/>
        <end position="180"/>
    </location>
</feature>
<feature type="compositionally biased region" description="Basic residues" evidence="1">
    <location>
        <begin position="16"/>
        <end position="34"/>
    </location>
</feature>